<comment type="caution">
    <text evidence="3">The sequence shown here is derived from an EMBL/GenBank/DDBJ whole genome shotgun (WGS) entry which is preliminary data.</text>
</comment>
<gene>
    <name evidence="3" type="ORF">BCR34DRAFT_454836</name>
</gene>
<dbReference type="OrthoDB" id="1640476at2759"/>
<dbReference type="Gene3D" id="1.20.225.20">
    <property type="entry name" value="Ub domain-containing protein, DC-UbP/UBTD2, N-terminal domain"/>
    <property type="match status" value="1"/>
</dbReference>
<dbReference type="AlphaFoldDB" id="A0A1Y1ZZA5"/>
<dbReference type="InterPro" id="IPR039869">
    <property type="entry name" value="UBTD1/2"/>
</dbReference>
<evidence type="ECO:0000313" key="3">
    <source>
        <dbReference type="EMBL" id="ORY15592.1"/>
    </source>
</evidence>
<proteinExistence type="predicted"/>
<dbReference type="InterPro" id="IPR038169">
    <property type="entry name" value="DC-UbP/UBTD2_N_sf"/>
</dbReference>
<feature type="compositionally biased region" description="Polar residues" evidence="1">
    <location>
        <begin position="70"/>
        <end position="96"/>
    </location>
</feature>
<evidence type="ECO:0000313" key="4">
    <source>
        <dbReference type="Proteomes" id="UP000193144"/>
    </source>
</evidence>
<dbReference type="InterPro" id="IPR032752">
    <property type="entry name" value="DC-UbP/UBTD2_N"/>
</dbReference>
<evidence type="ECO:0000256" key="1">
    <source>
        <dbReference type="SAM" id="MobiDB-lite"/>
    </source>
</evidence>
<protein>
    <recommendedName>
        <fullName evidence="2">DC-UbP/UBTD2 N-terminal domain-containing protein</fullName>
    </recommendedName>
</protein>
<evidence type="ECO:0000259" key="2">
    <source>
        <dbReference type="Pfam" id="PF16455"/>
    </source>
</evidence>
<dbReference type="EMBL" id="MCFA01000024">
    <property type="protein sequence ID" value="ORY15592.1"/>
    <property type="molecule type" value="Genomic_DNA"/>
</dbReference>
<reference evidence="3 4" key="1">
    <citation type="submission" date="2016-07" db="EMBL/GenBank/DDBJ databases">
        <title>Pervasive Adenine N6-methylation of Active Genes in Fungi.</title>
        <authorList>
            <consortium name="DOE Joint Genome Institute"/>
            <person name="Mondo S.J."/>
            <person name="Dannebaum R.O."/>
            <person name="Kuo R.C."/>
            <person name="Labutti K."/>
            <person name="Haridas S."/>
            <person name="Kuo A."/>
            <person name="Salamov A."/>
            <person name="Ahrendt S.R."/>
            <person name="Lipzen A."/>
            <person name="Sullivan W."/>
            <person name="Andreopoulos W.B."/>
            <person name="Clum A."/>
            <person name="Lindquist E."/>
            <person name="Daum C."/>
            <person name="Ramamoorthy G.K."/>
            <person name="Gryganskyi A."/>
            <person name="Culley D."/>
            <person name="Magnuson J.K."/>
            <person name="James T.Y."/>
            <person name="O'Malley M.A."/>
            <person name="Stajich J.E."/>
            <person name="Spatafora J.W."/>
            <person name="Visel A."/>
            <person name="Grigoriev I.V."/>
        </authorList>
    </citation>
    <scope>NUCLEOTIDE SEQUENCE [LARGE SCALE GENOMIC DNA]</scope>
    <source>
        <strain evidence="3 4">CBS 115471</strain>
    </source>
</reference>
<accession>A0A1Y1ZZA5</accession>
<name>A0A1Y1ZZA5_9PLEO</name>
<sequence length="210" mass="22811">VADAGHDSSRNITSGSPTRTGSVTSPRASHVSHHHASHSHPQPGSASKSIAPNAPLKRLDPTRRCALPTTLPSSGNATSPRGRTHVTPLSNPNDTTWTRSRLAKERKDWWDTRVTGQREIWGAVQLCVEYLQADNVAEAQAILDASGCTCPHGEIWRGVFGETGEWYKVPEWLVIEPAGLVEDPPPDPEEDDAGKTDDEDSVEEGLSREK</sequence>
<keyword evidence="4" id="KW-1185">Reference proteome</keyword>
<dbReference type="Pfam" id="PF16455">
    <property type="entry name" value="UBD"/>
    <property type="match status" value="1"/>
</dbReference>
<feature type="non-terminal residue" evidence="3">
    <location>
        <position position="1"/>
    </location>
</feature>
<feature type="region of interest" description="Disordered" evidence="1">
    <location>
        <begin position="178"/>
        <end position="210"/>
    </location>
</feature>
<dbReference type="PANTHER" id="PTHR13609">
    <property type="entry name" value="UBIQUITIN DOMAIN CONTAINING 1 PROTEIN-RELATED"/>
    <property type="match status" value="1"/>
</dbReference>
<feature type="domain" description="DC-UbP/UBTD2 N-terminal" evidence="2">
    <location>
        <begin position="92"/>
        <end position="183"/>
    </location>
</feature>
<feature type="compositionally biased region" description="Polar residues" evidence="1">
    <location>
        <begin position="10"/>
        <end position="24"/>
    </location>
</feature>
<dbReference type="Proteomes" id="UP000193144">
    <property type="component" value="Unassembled WGS sequence"/>
</dbReference>
<organism evidence="3 4">
    <name type="scientific">Clohesyomyces aquaticus</name>
    <dbReference type="NCBI Taxonomy" id="1231657"/>
    <lineage>
        <taxon>Eukaryota</taxon>
        <taxon>Fungi</taxon>
        <taxon>Dikarya</taxon>
        <taxon>Ascomycota</taxon>
        <taxon>Pezizomycotina</taxon>
        <taxon>Dothideomycetes</taxon>
        <taxon>Pleosporomycetidae</taxon>
        <taxon>Pleosporales</taxon>
        <taxon>Lindgomycetaceae</taxon>
        <taxon>Clohesyomyces</taxon>
    </lineage>
</organism>
<feature type="region of interest" description="Disordered" evidence="1">
    <location>
        <begin position="1"/>
        <end position="96"/>
    </location>
</feature>
<feature type="compositionally biased region" description="Acidic residues" evidence="1">
    <location>
        <begin position="184"/>
        <end position="203"/>
    </location>
</feature>
<feature type="non-terminal residue" evidence="3">
    <location>
        <position position="210"/>
    </location>
</feature>